<sequence>MVAGFDEYKTQAMLSIEYEESKTSKSSVGQRSAIFILKKRC</sequence>
<reference evidence="1 2" key="1">
    <citation type="submission" date="2023-07" db="EMBL/GenBank/DDBJ databases">
        <title>Sorghum-associated microbial communities from plants grown in Nebraska, USA.</title>
        <authorList>
            <person name="Schachtman D."/>
        </authorList>
    </citation>
    <scope>NUCLEOTIDE SEQUENCE [LARGE SCALE GENOMIC DNA]</scope>
    <source>
        <strain evidence="1 2">3262</strain>
    </source>
</reference>
<gene>
    <name evidence="1" type="ORF">J2W55_003913</name>
</gene>
<name>A0ABU1TF93_9SPHI</name>
<keyword evidence="2" id="KW-1185">Reference proteome</keyword>
<proteinExistence type="predicted"/>
<dbReference type="Proteomes" id="UP001247620">
    <property type="component" value="Unassembled WGS sequence"/>
</dbReference>
<organism evidence="1 2">
    <name type="scientific">Mucilaginibacter pocheonensis</name>
    <dbReference type="NCBI Taxonomy" id="398050"/>
    <lineage>
        <taxon>Bacteria</taxon>
        <taxon>Pseudomonadati</taxon>
        <taxon>Bacteroidota</taxon>
        <taxon>Sphingobacteriia</taxon>
        <taxon>Sphingobacteriales</taxon>
        <taxon>Sphingobacteriaceae</taxon>
        <taxon>Mucilaginibacter</taxon>
    </lineage>
</organism>
<evidence type="ECO:0000313" key="2">
    <source>
        <dbReference type="Proteomes" id="UP001247620"/>
    </source>
</evidence>
<comment type="caution">
    <text evidence="1">The sequence shown here is derived from an EMBL/GenBank/DDBJ whole genome shotgun (WGS) entry which is preliminary data.</text>
</comment>
<dbReference type="EMBL" id="JAVDUU010000004">
    <property type="protein sequence ID" value="MDR6944053.1"/>
    <property type="molecule type" value="Genomic_DNA"/>
</dbReference>
<protein>
    <submittedName>
        <fullName evidence="1">Uncharacterized protein</fullName>
    </submittedName>
</protein>
<evidence type="ECO:0000313" key="1">
    <source>
        <dbReference type="EMBL" id="MDR6944053.1"/>
    </source>
</evidence>
<accession>A0ABU1TF93</accession>